<keyword evidence="5" id="KW-0067">ATP-binding</keyword>
<dbReference type="GO" id="GO:0034314">
    <property type="term" value="P:Arp2/3 complex-mediated actin nucleation"/>
    <property type="evidence" value="ECO:0007669"/>
    <property type="project" value="InterPro"/>
</dbReference>
<evidence type="ECO:0000256" key="4">
    <source>
        <dbReference type="ARBA" id="ARBA00022741"/>
    </source>
</evidence>
<reference evidence="11" key="3">
    <citation type="submission" date="2025-09" db="UniProtKB">
        <authorList>
            <consortium name="Ensembl"/>
        </authorList>
    </citation>
    <scope>IDENTIFICATION</scope>
</reference>
<keyword evidence="6" id="KW-0282">Flagellum</keyword>
<keyword evidence="3" id="KW-0436">Ligase</keyword>
<dbReference type="InterPro" id="IPR034666">
    <property type="entry name" value="ARPC2/4"/>
</dbReference>
<dbReference type="FunFam" id="3.30.470.20:FF:000032">
    <property type="entry name" value="tubulin monoglycylase TTLL3 isoform X2"/>
    <property type="match status" value="1"/>
</dbReference>
<reference evidence="12" key="1">
    <citation type="submission" date="2011-08" db="EMBL/GenBank/DDBJ databases">
        <title>The draft genome of Latimeria chalumnae.</title>
        <authorList>
            <person name="Di Palma F."/>
            <person name="Alfoldi J."/>
            <person name="Johnson J."/>
            <person name="Berlin A."/>
            <person name="Gnerre S."/>
            <person name="Jaffe D."/>
            <person name="MacCallum I."/>
            <person name="Young S."/>
            <person name="Walker B.J."/>
            <person name="Lander E."/>
            <person name="Lindblad-Toh K."/>
        </authorList>
    </citation>
    <scope>NUCLEOTIDE SEQUENCE [LARGE SCALE GENOMIC DNA]</scope>
    <source>
        <strain evidence="12">Wild caught</strain>
    </source>
</reference>
<dbReference type="PROSITE" id="PS51221">
    <property type="entry name" value="TTL"/>
    <property type="match status" value="1"/>
</dbReference>
<dbReference type="Bgee" id="ENSLACG00000006725">
    <property type="expression patterns" value="Expressed in pelvic fin and 6 other cell types or tissues"/>
</dbReference>
<dbReference type="HOGENOM" id="CLU_010131_5_2_1"/>
<evidence type="ECO:0000256" key="7">
    <source>
        <dbReference type="ARBA" id="ARBA00023203"/>
    </source>
</evidence>
<dbReference type="PANTHER" id="PTHR45870:SF2">
    <property type="entry name" value="TUBULIN MONOGLYCYLASE TTLL3"/>
    <property type="match status" value="1"/>
</dbReference>
<dbReference type="Ensembl" id="ENSLACT00000007651.1">
    <property type="protein sequence ID" value="ENSLACP00000007587.1"/>
    <property type="gene ID" value="ENSLACG00000006725.1"/>
</dbReference>
<feature type="compositionally biased region" description="Acidic residues" evidence="10">
    <location>
        <begin position="154"/>
        <end position="168"/>
    </location>
</feature>
<evidence type="ECO:0000256" key="5">
    <source>
        <dbReference type="ARBA" id="ARBA00022840"/>
    </source>
</evidence>
<dbReference type="EMBL" id="AFYH01226176">
    <property type="status" value="NOT_ANNOTATED_CDS"/>
    <property type="molecule type" value="Genomic_DNA"/>
</dbReference>
<evidence type="ECO:0000256" key="2">
    <source>
        <dbReference type="ARBA" id="ARBA00022490"/>
    </source>
</evidence>
<dbReference type="STRING" id="7897.ENSLACP00000007587"/>
<keyword evidence="12" id="KW-1185">Reference proteome</keyword>
<dbReference type="GO" id="GO:0070736">
    <property type="term" value="F:protein-glycine ligase activity, initiating"/>
    <property type="evidence" value="ECO:0007669"/>
    <property type="project" value="TreeGrafter"/>
</dbReference>
<evidence type="ECO:0000256" key="1">
    <source>
        <dbReference type="ARBA" id="ARBA00004611"/>
    </source>
</evidence>
<dbReference type="InterPro" id="IPR008384">
    <property type="entry name" value="ARPC4"/>
</dbReference>
<dbReference type="GO" id="GO:0003341">
    <property type="term" value="P:cilium movement"/>
    <property type="evidence" value="ECO:0007669"/>
    <property type="project" value="TreeGrafter"/>
</dbReference>
<protein>
    <submittedName>
        <fullName evidence="11">Tubulin tyrosine ligase like 3</fullName>
    </submittedName>
</protein>
<evidence type="ECO:0000256" key="9">
    <source>
        <dbReference type="ARBA" id="ARBA00048944"/>
    </source>
</evidence>
<evidence type="ECO:0000256" key="6">
    <source>
        <dbReference type="ARBA" id="ARBA00022846"/>
    </source>
</evidence>
<keyword evidence="8" id="KW-0206">Cytoskeleton</keyword>
<dbReference type="GO" id="GO:0003779">
    <property type="term" value="F:actin binding"/>
    <property type="evidence" value="ECO:0007669"/>
    <property type="project" value="UniProtKB-KW"/>
</dbReference>
<dbReference type="Proteomes" id="UP000008672">
    <property type="component" value="Unassembled WGS sequence"/>
</dbReference>
<dbReference type="eggNOG" id="KOG2157">
    <property type="taxonomic scope" value="Eukaryota"/>
</dbReference>
<dbReference type="GO" id="GO:0005885">
    <property type="term" value="C:Arp2/3 protein complex"/>
    <property type="evidence" value="ECO:0007669"/>
    <property type="project" value="InterPro"/>
</dbReference>
<name>H3AD66_LATCH</name>
<feature type="region of interest" description="Disordered" evidence="10">
    <location>
        <begin position="596"/>
        <end position="624"/>
    </location>
</feature>
<dbReference type="SUPFAM" id="SSF69645">
    <property type="entry name" value="Arp2/3 complex subunits"/>
    <property type="match status" value="1"/>
</dbReference>
<dbReference type="GO" id="GO:0005524">
    <property type="term" value="F:ATP binding"/>
    <property type="evidence" value="ECO:0007669"/>
    <property type="project" value="UniProtKB-KW"/>
</dbReference>
<reference evidence="11" key="2">
    <citation type="submission" date="2025-08" db="UniProtKB">
        <authorList>
            <consortium name="Ensembl"/>
        </authorList>
    </citation>
    <scope>IDENTIFICATION</scope>
</reference>
<feature type="compositionally biased region" description="Low complexity" evidence="10">
    <location>
        <begin position="601"/>
        <end position="614"/>
    </location>
</feature>
<dbReference type="GO" id="GO:0005930">
    <property type="term" value="C:axoneme"/>
    <property type="evidence" value="ECO:0007669"/>
    <property type="project" value="TreeGrafter"/>
</dbReference>
<dbReference type="GO" id="GO:0030041">
    <property type="term" value="P:actin filament polymerization"/>
    <property type="evidence" value="ECO:0007669"/>
    <property type="project" value="InterPro"/>
</dbReference>
<dbReference type="PANTHER" id="PTHR45870">
    <property type="entry name" value="TUBULIN MONOGLYCYLASE TTLL3"/>
    <property type="match status" value="1"/>
</dbReference>
<keyword evidence="6" id="KW-0969">Cilium</keyword>
<comment type="subcellular location">
    <subcellularLocation>
        <location evidence="1">Cytoplasm</location>
        <location evidence="1">Cytoskeleton</location>
        <location evidence="1">Flagellum axoneme</location>
    </subcellularLocation>
</comment>
<evidence type="ECO:0000256" key="8">
    <source>
        <dbReference type="ARBA" id="ARBA00023212"/>
    </source>
</evidence>
<feature type="region of interest" description="Disordered" evidence="10">
    <location>
        <begin position="144"/>
        <end position="168"/>
    </location>
</feature>
<dbReference type="EMBL" id="AFYH01226181">
    <property type="status" value="NOT_ANNOTATED_CDS"/>
    <property type="molecule type" value="Genomic_DNA"/>
</dbReference>
<dbReference type="Pfam" id="PF03133">
    <property type="entry name" value="TTL"/>
    <property type="match status" value="1"/>
</dbReference>
<dbReference type="Gene3D" id="3.30.1460.20">
    <property type="match status" value="1"/>
</dbReference>
<dbReference type="Gene3D" id="3.30.470.20">
    <property type="entry name" value="ATP-grasp fold, B domain"/>
    <property type="match status" value="1"/>
</dbReference>
<dbReference type="InterPro" id="IPR004344">
    <property type="entry name" value="TTL/TTLL_fam"/>
</dbReference>
<dbReference type="EMBL" id="AFYH01226175">
    <property type="status" value="NOT_ANNOTATED_CDS"/>
    <property type="molecule type" value="Genomic_DNA"/>
</dbReference>
<comment type="catalytic activity">
    <reaction evidence="9">
        <text>L-glutamyl-[protein] + glycine + ATP = glycyl-L-glutamyl-[protein] + ADP + phosphate + H(+)</text>
        <dbReference type="Rhea" id="RHEA:67180"/>
        <dbReference type="Rhea" id="RHEA-COMP:10208"/>
        <dbReference type="Rhea" id="RHEA-COMP:17207"/>
        <dbReference type="ChEBI" id="CHEBI:15378"/>
        <dbReference type="ChEBI" id="CHEBI:29973"/>
        <dbReference type="ChEBI" id="CHEBI:30616"/>
        <dbReference type="ChEBI" id="CHEBI:43474"/>
        <dbReference type="ChEBI" id="CHEBI:57305"/>
        <dbReference type="ChEBI" id="CHEBI:167890"/>
        <dbReference type="ChEBI" id="CHEBI:456216"/>
    </reaction>
    <physiologicalReaction direction="left-to-right" evidence="9">
        <dbReference type="Rhea" id="RHEA:67181"/>
    </physiologicalReaction>
</comment>
<dbReference type="EMBL" id="AFYH01226180">
    <property type="status" value="NOT_ANNOTATED_CDS"/>
    <property type="molecule type" value="Genomic_DNA"/>
</dbReference>
<dbReference type="GO" id="GO:0015630">
    <property type="term" value="C:microtubule cytoskeleton"/>
    <property type="evidence" value="ECO:0007669"/>
    <property type="project" value="TreeGrafter"/>
</dbReference>
<sequence length="624" mass="72066">QTATLRPYLNAVRATLQAALCLENFSSQVVERHNKPEVEVRSSKELLLQPVIISRNEKEKVLIEGSINSVRVSIAVKQADEIEKILCHKFMRFMMMRAENFFILRRKPVEQKKIFMIHGPYPMIRAALLNRGWVEKKFPRVPKPIQKRDKSTNEEIEEDDGDNSDDADDDVLFCFKKLEEEKDNDPDGIYGLMVGSRLVRNEIPYFIWMTRRDSIDCRFLNGRVFCLSIFSYKHLFANIPEGPEVKKLPKRKTGIVPAWLIKTALHACEEYLNGMEHNDIDVSPEASPAVAESEWEVFVQQYYQVVHDDALIENSMNYVDQCLWTLQRLKGVNPQLEIEGVRNIWIVKPGAKSRGRGIICMNRLEEMLKLVDCDPVIVKDGKWVVQKYIERPLLIFDTKFDVRQWFLVTDWNPMTIWFYRDCYLRFSTQPFSLHNLEASIHLCNNSIQKHYENSLSRNSQVPSDNMWSSDQFRAHLQKTGFGDVWSEIIFPGMKSAVIHVMQTAQDVVEFRKNSFELYGADFMFGEDFRPWLIEINASPTMAPSTTVTTQLCTSVQEDTLKVVVDRRMNRNCSTGQFELIYKQCITIYLQGTPRPSGLVPARTTQQARSATASRHPPAKPSAAS</sequence>
<keyword evidence="7" id="KW-0009">Actin-binding</keyword>
<proteinExistence type="predicted"/>
<dbReference type="eggNOG" id="KOG1876">
    <property type="taxonomic scope" value="Eukaryota"/>
</dbReference>
<gene>
    <name evidence="11" type="primary">TTLL3</name>
</gene>
<dbReference type="InParanoid" id="H3AD66"/>
<keyword evidence="4" id="KW-0547">Nucleotide-binding</keyword>
<dbReference type="GeneTree" id="ENSGT00940000154857"/>
<evidence type="ECO:0000313" key="12">
    <source>
        <dbReference type="Proteomes" id="UP000008672"/>
    </source>
</evidence>
<evidence type="ECO:0000256" key="10">
    <source>
        <dbReference type="SAM" id="MobiDB-lite"/>
    </source>
</evidence>
<dbReference type="GO" id="GO:0060271">
    <property type="term" value="P:cilium assembly"/>
    <property type="evidence" value="ECO:0007669"/>
    <property type="project" value="TreeGrafter"/>
</dbReference>
<keyword evidence="6" id="KW-0966">Cell projection</keyword>
<dbReference type="SUPFAM" id="SSF56059">
    <property type="entry name" value="Glutathione synthetase ATP-binding domain-like"/>
    <property type="match status" value="1"/>
</dbReference>
<dbReference type="EMBL" id="AFYH01226177">
    <property type="status" value="NOT_ANNOTATED_CDS"/>
    <property type="molecule type" value="Genomic_DNA"/>
</dbReference>
<dbReference type="InterPro" id="IPR051437">
    <property type="entry name" value="TTLL_monoglycylase"/>
</dbReference>
<evidence type="ECO:0000313" key="11">
    <source>
        <dbReference type="Ensembl" id="ENSLACP00000007587.1"/>
    </source>
</evidence>
<evidence type="ECO:0000256" key="3">
    <source>
        <dbReference type="ARBA" id="ARBA00022598"/>
    </source>
</evidence>
<organism evidence="11 12">
    <name type="scientific">Latimeria chalumnae</name>
    <name type="common">Coelacanth</name>
    <dbReference type="NCBI Taxonomy" id="7897"/>
    <lineage>
        <taxon>Eukaryota</taxon>
        <taxon>Metazoa</taxon>
        <taxon>Chordata</taxon>
        <taxon>Craniata</taxon>
        <taxon>Vertebrata</taxon>
        <taxon>Euteleostomi</taxon>
        <taxon>Coelacanthiformes</taxon>
        <taxon>Coelacanthidae</taxon>
        <taxon>Latimeria</taxon>
    </lineage>
</organism>
<dbReference type="Pfam" id="PF05856">
    <property type="entry name" value="ARPC4"/>
    <property type="match status" value="1"/>
</dbReference>
<dbReference type="EMBL" id="AFYH01226183">
    <property type="status" value="NOT_ANNOTATED_CDS"/>
    <property type="molecule type" value="Genomic_DNA"/>
</dbReference>
<dbReference type="EMBL" id="AFYH01226182">
    <property type="status" value="NOT_ANNOTATED_CDS"/>
    <property type="molecule type" value="Genomic_DNA"/>
</dbReference>
<keyword evidence="2" id="KW-0963">Cytoplasm</keyword>
<dbReference type="AlphaFoldDB" id="H3AD66"/>
<accession>H3AD66</accession>
<dbReference type="EMBL" id="AFYH01226179">
    <property type="status" value="NOT_ANNOTATED_CDS"/>
    <property type="molecule type" value="Genomic_DNA"/>
</dbReference>
<dbReference type="FunCoup" id="H3AD66">
    <property type="interactions" value="111"/>
</dbReference>
<dbReference type="EMBL" id="AFYH01226178">
    <property type="status" value="NOT_ANNOTATED_CDS"/>
    <property type="molecule type" value="Genomic_DNA"/>
</dbReference>